<feature type="non-terminal residue" evidence="1">
    <location>
        <position position="1"/>
    </location>
</feature>
<dbReference type="EMBL" id="LACI01000813">
    <property type="protein sequence ID" value="KJU85903.1"/>
    <property type="molecule type" value="Genomic_DNA"/>
</dbReference>
<dbReference type="PATRIC" id="fig|29290.4.peg.2543"/>
<comment type="caution">
    <text evidence="1">The sequence shown here is derived from an EMBL/GenBank/DDBJ whole genome shotgun (WGS) entry which is preliminary data.</text>
</comment>
<dbReference type="Proteomes" id="UP000033423">
    <property type="component" value="Unassembled WGS sequence"/>
</dbReference>
<dbReference type="AlphaFoldDB" id="A0A0F3GYZ4"/>
<evidence type="ECO:0000313" key="1">
    <source>
        <dbReference type="EMBL" id="KJU85903.1"/>
    </source>
</evidence>
<reference evidence="1 2" key="1">
    <citation type="submission" date="2015-02" db="EMBL/GenBank/DDBJ databases">
        <title>Single-cell genomics of uncultivated deep-branching MTB reveals a conserved set of magnetosome genes.</title>
        <authorList>
            <person name="Kolinko S."/>
            <person name="Richter M."/>
            <person name="Glockner F.O."/>
            <person name="Brachmann A."/>
            <person name="Schuler D."/>
        </authorList>
    </citation>
    <scope>NUCLEOTIDE SEQUENCE [LARGE SCALE GENOMIC DNA]</scope>
    <source>
        <strain evidence="1">TM-1</strain>
    </source>
</reference>
<organism evidence="1 2">
    <name type="scientific">Candidatus Magnetobacterium bavaricum</name>
    <dbReference type="NCBI Taxonomy" id="29290"/>
    <lineage>
        <taxon>Bacteria</taxon>
        <taxon>Pseudomonadati</taxon>
        <taxon>Nitrospirota</taxon>
        <taxon>Thermodesulfovibrionia</taxon>
        <taxon>Thermodesulfovibrionales</taxon>
        <taxon>Candidatus Magnetobacteriaceae</taxon>
        <taxon>Candidatus Magnetobacterium</taxon>
    </lineage>
</organism>
<protein>
    <submittedName>
        <fullName evidence="1">Uncharacterized protein</fullName>
    </submittedName>
</protein>
<gene>
    <name evidence="1" type="ORF">MBAV_001907</name>
</gene>
<proteinExistence type="predicted"/>
<sequence>GLSTDRFFFVPGNHDIDRDKWNRYTVSGVRAACNNTLELNEFFDTELKLNVNRRLPMQRGAING</sequence>
<name>A0A0F3GYZ4_9BACT</name>
<keyword evidence="2" id="KW-1185">Reference proteome</keyword>
<evidence type="ECO:0000313" key="2">
    <source>
        <dbReference type="Proteomes" id="UP000033423"/>
    </source>
</evidence>
<accession>A0A0F3GYZ4</accession>